<dbReference type="Pfam" id="PF13563">
    <property type="entry name" value="2_5_RNA_ligase2"/>
    <property type="match status" value="1"/>
</dbReference>
<evidence type="ECO:0000313" key="2">
    <source>
        <dbReference type="Proteomes" id="UP001319200"/>
    </source>
</evidence>
<dbReference type="EMBL" id="JAHESF010000014">
    <property type="protein sequence ID" value="MBT1698283.1"/>
    <property type="molecule type" value="Genomic_DNA"/>
</dbReference>
<comment type="caution">
    <text evidence="1">The sequence shown here is derived from an EMBL/GenBank/DDBJ whole genome shotgun (WGS) entry which is preliminary data.</text>
</comment>
<reference evidence="1 2" key="1">
    <citation type="submission" date="2021-05" db="EMBL/GenBank/DDBJ databases">
        <title>A Polyphasic approach of four new species of the genus Ohtaekwangia: Ohtaekwangia histidinii sp. nov., Ohtaekwangia cretensis sp. nov., Ohtaekwangia indiensis sp. nov., Ohtaekwangia reichenbachii sp. nov. from diverse environment.</title>
        <authorList>
            <person name="Octaviana S."/>
        </authorList>
    </citation>
    <scope>NUCLEOTIDE SEQUENCE [LARGE SCALE GENOMIC DNA]</scope>
    <source>
        <strain evidence="1 2">PWU4</strain>
    </source>
</reference>
<sequence length="179" mass="21223">MKTSIVNFEPSVKELFFLISPPRHIMSDVSVLKDDVHYLIGRQLEDRHAIAHISLFKYNDEHLHDIVKHVEDKAAHFKPFNIFLKGFGVFYNGSKRCVYMDIVNKYPIQDIFEKLVKENASYTPHISIARNLAMDDFLRCWPYLKGLNYSNQHFLCDRITVLARTDQKWMHYKDILFDQ</sequence>
<proteinExistence type="predicted"/>
<name>A0AAP2DKY1_9BACT</name>
<dbReference type="SUPFAM" id="SSF55144">
    <property type="entry name" value="LigT-like"/>
    <property type="match status" value="1"/>
</dbReference>
<dbReference type="GO" id="GO:0016874">
    <property type="term" value="F:ligase activity"/>
    <property type="evidence" value="ECO:0007669"/>
    <property type="project" value="UniProtKB-KW"/>
</dbReference>
<keyword evidence="2" id="KW-1185">Reference proteome</keyword>
<gene>
    <name evidence="1" type="ORF">KK083_15435</name>
</gene>
<dbReference type="AlphaFoldDB" id="A0AAP2DKY1"/>
<dbReference type="InterPro" id="IPR009097">
    <property type="entry name" value="Cyclic_Pdiesterase"/>
</dbReference>
<dbReference type="RefSeq" id="WP_254164290.1">
    <property type="nucleotide sequence ID" value="NZ_JAHESF010000014.1"/>
</dbReference>
<keyword evidence="1" id="KW-0436">Ligase</keyword>
<organism evidence="1 2">
    <name type="scientific">Chryseosolibacter histidini</name>
    <dbReference type="NCBI Taxonomy" id="2782349"/>
    <lineage>
        <taxon>Bacteria</taxon>
        <taxon>Pseudomonadati</taxon>
        <taxon>Bacteroidota</taxon>
        <taxon>Cytophagia</taxon>
        <taxon>Cytophagales</taxon>
        <taxon>Chryseotaleaceae</taxon>
        <taxon>Chryseosolibacter</taxon>
    </lineage>
</organism>
<evidence type="ECO:0000313" key="1">
    <source>
        <dbReference type="EMBL" id="MBT1698283.1"/>
    </source>
</evidence>
<dbReference type="Gene3D" id="3.90.1140.10">
    <property type="entry name" value="Cyclic phosphodiesterase"/>
    <property type="match status" value="1"/>
</dbReference>
<accession>A0AAP2DKY1</accession>
<dbReference type="Proteomes" id="UP001319200">
    <property type="component" value="Unassembled WGS sequence"/>
</dbReference>
<protein>
    <submittedName>
        <fullName evidence="1">2'-5' RNA ligase family protein</fullName>
    </submittedName>
</protein>